<keyword evidence="2" id="KW-1185">Reference proteome</keyword>
<accession>A0A494YTE1</accession>
<evidence type="ECO:0000313" key="2">
    <source>
        <dbReference type="Proteomes" id="UP000281813"/>
    </source>
</evidence>
<dbReference type="EMBL" id="RBZO01000032">
    <property type="protein sequence ID" value="RKQ13359.1"/>
    <property type="molecule type" value="Genomic_DNA"/>
</dbReference>
<organism evidence="1 2">
    <name type="scientific">Oceanobacillus bengalensis</name>
    <dbReference type="NCBI Taxonomy" id="1435466"/>
    <lineage>
        <taxon>Bacteria</taxon>
        <taxon>Bacillati</taxon>
        <taxon>Bacillota</taxon>
        <taxon>Bacilli</taxon>
        <taxon>Bacillales</taxon>
        <taxon>Bacillaceae</taxon>
        <taxon>Oceanobacillus</taxon>
    </lineage>
</organism>
<dbReference type="AlphaFoldDB" id="A0A494YTE1"/>
<dbReference type="Proteomes" id="UP000281813">
    <property type="component" value="Unassembled WGS sequence"/>
</dbReference>
<name>A0A494YTE1_9BACI</name>
<dbReference type="RefSeq" id="WP_121133764.1">
    <property type="nucleotide sequence ID" value="NZ_JBHUFK010000032.1"/>
</dbReference>
<dbReference type="OrthoDB" id="2871813at2"/>
<protein>
    <submittedName>
        <fullName evidence="1">Uncharacterized protein</fullName>
    </submittedName>
</protein>
<proteinExistence type="predicted"/>
<reference evidence="1 2" key="1">
    <citation type="journal article" date="2015" name="Antonie Van Leeuwenhoek">
        <title>Oceanobacillus bengalensis sp. nov., a bacterium isolated from seawater of the Bay of Bengal.</title>
        <authorList>
            <person name="Yongchang O."/>
            <person name="Xiang W."/>
            <person name="Wang G."/>
        </authorList>
    </citation>
    <scope>NUCLEOTIDE SEQUENCE [LARGE SCALE GENOMIC DNA]</scope>
    <source>
        <strain evidence="1 2">MCCC 1K00260</strain>
    </source>
</reference>
<comment type="caution">
    <text evidence="1">The sequence shown here is derived from an EMBL/GenBank/DDBJ whole genome shotgun (WGS) entry which is preliminary data.</text>
</comment>
<evidence type="ECO:0000313" key="1">
    <source>
        <dbReference type="EMBL" id="RKQ13359.1"/>
    </source>
</evidence>
<sequence length="171" mass="19838">MNKSVTFTVDADVYEKFCIALNLTSETQDTAVESCMRWYIAKTFEKASQAYNPKTRQNEDANRDFYGKANQRIPVWALKPNQYNHKIIRAYFKAVAATGHATIDMMERLCSDENTPELYVPTFKNNYSQMKLDGPKSHGKVFEDDGETVTIWHEVENTLMKYKSSFYNEEV</sequence>
<gene>
    <name evidence="1" type="ORF">D8M05_16455</name>
</gene>